<dbReference type="Proteomes" id="UP000827872">
    <property type="component" value="Linkage Group LG06"/>
</dbReference>
<comment type="caution">
    <text evidence="1">The sequence shown here is derived from an EMBL/GenBank/DDBJ whole genome shotgun (WGS) entry which is preliminary data.</text>
</comment>
<dbReference type="EMBL" id="CM037619">
    <property type="protein sequence ID" value="KAH8007395.1"/>
    <property type="molecule type" value="Genomic_DNA"/>
</dbReference>
<gene>
    <name evidence="1" type="primary">ASZ1</name>
    <name evidence="1" type="ORF">K3G42_021516</name>
</gene>
<protein>
    <submittedName>
        <fullName evidence="1">Ankyrin repeat, SAM and basic leucine zipper domain-containing protein 1</fullName>
    </submittedName>
</protein>
<reference evidence="1" key="1">
    <citation type="submission" date="2021-08" db="EMBL/GenBank/DDBJ databases">
        <title>The first chromosome-level gecko genome reveals the dynamic sex chromosomes of Neotropical dwarf geckos (Sphaerodactylidae: Sphaerodactylus).</title>
        <authorList>
            <person name="Pinto B.J."/>
            <person name="Keating S.E."/>
            <person name="Gamble T."/>
        </authorList>
    </citation>
    <scope>NUCLEOTIDE SEQUENCE</scope>
    <source>
        <strain evidence="1">TG3544</strain>
    </source>
</reference>
<keyword evidence="2" id="KW-1185">Reference proteome</keyword>
<evidence type="ECO:0000313" key="2">
    <source>
        <dbReference type="Proteomes" id="UP000827872"/>
    </source>
</evidence>
<evidence type="ECO:0000313" key="1">
    <source>
        <dbReference type="EMBL" id="KAH8007395.1"/>
    </source>
</evidence>
<name>A0ACB8FR32_9SAUR</name>
<sequence length="111" mass="12066">MAGGALTLAVPAGEEKFESDDDAWDIGCEPLQHLDETLPTDNKVEAFKKALTTGNLSVIEELLNSGVSIESTFKFGWTPLMYAASVVNVELMRILLDRGANASFDKGKYCH</sequence>
<organism evidence="1 2">
    <name type="scientific">Sphaerodactylus townsendi</name>
    <dbReference type="NCBI Taxonomy" id="933632"/>
    <lineage>
        <taxon>Eukaryota</taxon>
        <taxon>Metazoa</taxon>
        <taxon>Chordata</taxon>
        <taxon>Craniata</taxon>
        <taxon>Vertebrata</taxon>
        <taxon>Euteleostomi</taxon>
        <taxon>Lepidosauria</taxon>
        <taxon>Squamata</taxon>
        <taxon>Bifurcata</taxon>
        <taxon>Gekkota</taxon>
        <taxon>Sphaerodactylidae</taxon>
        <taxon>Sphaerodactylus</taxon>
    </lineage>
</organism>
<accession>A0ACB8FR32</accession>
<proteinExistence type="predicted"/>